<keyword evidence="1" id="KW-0732">Signal</keyword>
<dbReference type="EMBL" id="JAINUG010002071">
    <property type="protein sequence ID" value="KAJ8351096.1"/>
    <property type="molecule type" value="Genomic_DNA"/>
</dbReference>
<proteinExistence type="predicted"/>
<reference evidence="2" key="1">
    <citation type="journal article" date="2023" name="Science">
        <title>Genome structures resolve the early diversification of teleost fishes.</title>
        <authorList>
            <person name="Parey E."/>
            <person name="Louis A."/>
            <person name="Montfort J."/>
            <person name="Bouchez O."/>
            <person name="Roques C."/>
            <person name="Iampietro C."/>
            <person name="Lluch J."/>
            <person name="Castinel A."/>
            <person name="Donnadieu C."/>
            <person name="Desvignes T."/>
            <person name="Floi Bucao C."/>
            <person name="Jouanno E."/>
            <person name="Wen M."/>
            <person name="Mejri S."/>
            <person name="Dirks R."/>
            <person name="Jansen H."/>
            <person name="Henkel C."/>
            <person name="Chen W.J."/>
            <person name="Zahm M."/>
            <person name="Cabau C."/>
            <person name="Klopp C."/>
            <person name="Thompson A.W."/>
            <person name="Robinson-Rechavi M."/>
            <person name="Braasch I."/>
            <person name="Lecointre G."/>
            <person name="Bobe J."/>
            <person name="Postlethwait J.H."/>
            <person name="Berthelot C."/>
            <person name="Roest Crollius H."/>
            <person name="Guiguen Y."/>
        </authorList>
    </citation>
    <scope>NUCLEOTIDE SEQUENCE</scope>
    <source>
        <strain evidence="2">NC1722</strain>
    </source>
</reference>
<sequence length="53" mass="5453">GKSRGAAGGWRSCWSASWLTVVLPLALRGSGVEMGALRCPSLGLLPSMGQPAR</sequence>
<dbReference type="Proteomes" id="UP001221898">
    <property type="component" value="Unassembled WGS sequence"/>
</dbReference>
<feature type="non-terminal residue" evidence="2">
    <location>
        <position position="1"/>
    </location>
</feature>
<keyword evidence="3" id="KW-1185">Reference proteome</keyword>
<organism evidence="2 3">
    <name type="scientific">Aldrovandia affinis</name>
    <dbReference type="NCBI Taxonomy" id="143900"/>
    <lineage>
        <taxon>Eukaryota</taxon>
        <taxon>Metazoa</taxon>
        <taxon>Chordata</taxon>
        <taxon>Craniata</taxon>
        <taxon>Vertebrata</taxon>
        <taxon>Euteleostomi</taxon>
        <taxon>Actinopterygii</taxon>
        <taxon>Neopterygii</taxon>
        <taxon>Teleostei</taxon>
        <taxon>Notacanthiformes</taxon>
        <taxon>Halosauridae</taxon>
        <taxon>Aldrovandia</taxon>
    </lineage>
</organism>
<comment type="caution">
    <text evidence="2">The sequence shown here is derived from an EMBL/GenBank/DDBJ whole genome shotgun (WGS) entry which is preliminary data.</text>
</comment>
<protein>
    <submittedName>
        <fullName evidence="2">Uncharacterized protein</fullName>
    </submittedName>
</protein>
<evidence type="ECO:0000313" key="3">
    <source>
        <dbReference type="Proteomes" id="UP001221898"/>
    </source>
</evidence>
<name>A0AAD7R1E3_9TELE</name>
<dbReference type="AlphaFoldDB" id="A0AAD7R1E3"/>
<gene>
    <name evidence="2" type="ORF">AAFF_G00151500</name>
</gene>
<evidence type="ECO:0000256" key="1">
    <source>
        <dbReference type="SAM" id="SignalP"/>
    </source>
</evidence>
<feature type="chain" id="PRO_5041907103" evidence="1">
    <location>
        <begin position="32"/>
        <end position="53"/>
    </location>
</feature>
<feature type="signal peptide" evidence="1">
    <location>
        <begin position="1"/>
        <end position="31"/>
    </location>
</feature>
<evidence type="ECO:0000313" key="2">
    <source>
        <dbReference type="EMBL" id="KAJ8351096.1"/>
    </source>
</evidence>
<accession>A0AAD7R1E3</accession>